<dbReference type="Proteomes" id="UP000036520">
    <property type="component" value="Chromosome"/>
</dbReference>
<dbReference type="InterPro" id="IPR036953">
    <property type="entry name" value="GreA/GreB_C_sf"/>
</dbReference>
<dbReference type="GO" id="GO:0070063">
    <property type="term" value="F:RNA polymerase binding"/>
    <property type="evidence" value="ECO:0007669"/>
    <property type="project" value="InterPro"/>
</dbReference>
<name>A0A0H4PHF7_9BACT</name>
<dbReference type="GO" id="GO:0016301">
    <property type="term" value="F:kinase activity"/>
    <property type="evidence" value="ECO:0007669"/>
    <property type="project" value="UniProtKB-KW"/>
</dbReference>
<dbReference type="RefSeq" id="WP_048642542.1">
    <property type="nucleotide sequence ID" value="NZ_CP012040.1"/>
</dbReference>
<dbReference type="InterPro" id="IPR001437">
    <property type="entry name" value="Tscrpt_elong_fac_GreA/B_C"/>
</dbReference>
<dbReference type="SUPFAM" id="SSF54534">
    <property type="entry name" value="FKBP-like"/>
    <property type="match status" value="1"/>
</dbReference>
<organism evidence="2 3">
    <name type="scientific">Cyclobacterium amurskyense</name>
    <dbReference type="NCBI Taxonomy" id="320787"/>
    <lineage>
        <taxon>Bacteria</taxon>
        <taxon>Pseudomonadati</taxon>
        <taxon>Bacteroidota</taxon>
        <taxon>Cytophagia</taxon>
        <taxon>Cytophagales</taxon>
        <taxon>Cyclobacteriaceae</taxon>
        <taxon>Cyclobacterium</taxon>
    </lineage>
</organism>
<evidence type="ECO:0000313" key="2">
    <source>
        <dbReference type="EMBL" id="AKP52308.1"/>
    </source>
</evidence>
<keyword evidence="3" id="KW-1185">Reference proteome</keyword>
<dbReference type="InterPro" id="IPR023459">
    <property type="entry name" value="Tscrpt_elong_fac_GreA/B_fam"/>
</dbReference>
<gene>
    <name evidence="2" type="ORF">CA2015_2901</name>
</gene>
<dbReference type="GO" id="GO:0032784">
    <property type="term" value="P:regulation of DNA-templated transcription elongation"/>
    <property type="evidence" value="ECO:0007669"/>
    <property type="project" value="InterPro"/>
</dbReference>
<feature type="domain" description="Transcription elongation factor GreA/GreB C-terminal" evidence="1">
    <location>
        <begin position="48"/>
        <end position="122"/>
    </location>
</feature>
<accession>A0A0H4PHF7</accession>
<proteinExistence type="predicted"/>
<dbReference type="AlphaFoldDB" id="A0A0H4PHF7"/>
<evidence type="ECO:0000313" key="3">
    <source>
        <dbReference type="Proteomes" id="UP000036520"/>
    </source>
</evidence>
<dbReference type="PANTHER" id="PTHR30437">
    <property type="entry name" value="TRANSCRIPTION ELONGATION FACTOR GREA"/>
    <property type="match status" value="1"/>
</dbReference>
<keyword evidence="2" id="KW-0808">Transferase</keyword>
<keyword evidence="2" id="KW-0418">Kinase</keyword>
<dbReference type="OrthoDB" id="192847at2"/>
<protein>
    <submittedName>
        <fullName evidence="2">Regulator of nucleoside diphosphate kinase</fullName>
    </submittedName>
</protein>
<dbReference type="Gene3D" id="3.10.50.30">
    <property type="entry name" value="Transcription elongation factor, GreA/GreB, C-terminal domain"/>
    <property type="match status" value="1"/>
</dbReference>
<dbReference type="EMBL" id="CP012040">
    <property type="protein sequence ID" value="AKP52308.1"/>
    <property type="molecule type" value="Genomic_DNA"/>
</dbReference>
<dbReference type="GO" id="GO:0003677">
    <property type="term" value="F:DNA binding"/>
    <property type="evidence" value="ECO:0007669"/>
    <property type="project" value="InterPro"/>
</dbReference>
<sequence>MKPIVKESDYSTIKNIINNLTPAQKTKEVGQLMNELELAKKVPDKKIPKDVIQLNSYFEVEVGTPAQIIKMTMVIPKNADLAQHKISLFSPLSVALIGFREGASVDWVLPGGLRKLKILKVTNQVQQELVAK</sequence>
<reference evidence="2 3" key="1">
    <citation type="submission" date="2015-07" db="EMBL/GenBank/DDBJ databases">
        <authorList>
            <person name="Kim K.M."/>
        </authorList>
    </citation>
    <scope>NUCLEOTIDE SEQUENCE [LARGE SCALE GENOMIC DNA]</scope>
    <source>
        <strain evidence="2 3">KCTC 12363</strain>
    </source>
</reference>
<dbReference type="PANTHER" id="PTHR30437:SF5">
    <property type="entry name" value="REGULATOR OF NUCLEOSIDE DIPHOSPHATE KINASE"/>
    <property type="match status" value="1"/>
</dbReference>
<dbReference type="Pfam" id="PF01272">
    <property type="entry name" value="GreA_GreB"/>
    <property type="match status" value="1"/>
</dbReference>
<dbReference type="STRING" id="320787.CA2015_2901"/>
<dbReference type="GO" id="GO:0006354">
    <property type="term" value="P:DNA-templated transcription elongation"/>
    <property type="evidence" value="ECO:0007669"/>
    <property type="project" value="TreeGrafter"/>
</dbReference>
<dbReference type="KEGG" id="camu:CA2015_2901"/>
<evidence type="ECO:0000259" key="1">
    <source>
        <dbReference type="Pfam" id="PF01272"/>
    </source>
</evidence>